<dbReference type="AlphaFoldDB" id="A0A1R3XRR3"/>
<dbReference type="OrthoDB" id="9794147at2"/>
<gene>
    <name evidence="3" type="ORF">SAMN05444128_3508</name>
</gene>
<reference evidence="4" key="1">
    <citation type="submission" date="2017-01" db="EMBL/GenBank/DDBJ databases">
        <authorList>
            <person name="Varghese N."/>
            <person name="Submissions S."/>
        </authorList>
    </citation>
    <scope>NUCLEOTIDE SEQUENCE [LARGE SCALE GENOMIC DNA]</scope>
    <source>
        <strain evidence="4">LP100</strain>
    </source>
</reference>
<evidence type="ECO:0000256" key="1">
    <source>
        <dbReference type="SAM" id="SignalP"/>
    </source>
</evidence>
<sequence length="199" mass="21392">MKSLNPIKLLSVFSLLLGLSLGNTLFAQDQYKLAGKPELKVKGTSTIHDWEMTSAQAQGTAEMILDGGTLKNVKSASVTMKTQSIKSGTGKMDEIAYVSLKAAKFPDIVFTLTSYRTLDNNRAQATGNLTIAGTTKPVTFNVETSAKTGTVQMTGEANIKFTDFNIKPPTALLGSVKTGNDLKLIFKANFQPVTSYSKN</sequence>
<dbReference type="SUPFAM" id="SSF101874">
    <property type="entry name" value="YceI-like"/>
    <property type="match status" value="1"/>
</dbReference>
<dbReference type="Gene3D" id="2.40.128.110">
    <property type="entry name" value="Lipid/polyisoprenoid-binding, YceI-like"/>
    <property type="match status" value="1"/>
</dbReference>
<evidence type="ECO:0000313" key="3">
    <source>
        <dbReference type="EMBL" id="SIT94335.1"/>
    </source>
</evidence>
<dbReference type="Proteomes" id="UP000187181">
    <property type="component" value="Unassembled WGS sequence"/>
</dbReference>
<dbReference type="RefSeq" id="WP_076671542.1">
    <property type="nucleotide sequence ID" value="NZ_FTPP01000004.1"/>
</dbReference>
<keyword evidence="4" id="KW-1185">Reference proteome</keyword>
<protein>
    <submittedName>
        <fullName evidence="3">YceI-like domain-containing protein</fullName>
    </submittedName>
</protein>
<keyword evidence="1" id="KW-0732">Signal</keyword>
<dbReference type="EMBL" id="FTPP01000004">
    <property type="protein sequence ID" value="SIT94335.1"/>
    <property type="molecule type" value="Genomic_DNA"/>
</dbReference>
<proteinExistence type="predicted"/>
<name>A0A1R3XRR3_9BACT</name>
<feature type="chain" id="PRO_5013385981" evidence="1">
    <location>
        <begin position="28"/>
        <end position="199"/>
    </location>
</feature>
<evidence type="ECO:0000313" key="4">
    <source>
        <dbReference type="Proteomes" id="UP000187181"/>
    </source>
</evidence>
<dbReference type="SMART" id="SM00867">
    <property type="entry name" value="YceI"/>
    <property type="match status" value="1"/>
</dbReference>
<dbReference type="InterPro" id="IPR036761">
    <property type="entry name" value="TTHA0802/YceI-like_sf"/>
</dbReference>
<dbReference type="PANTHER" id="PTHR34406">
    <property type="entry name" value="PROTEIN YCEI"/>
    <property type="match status" value="1"/>
</dbReference>
<dbReference type="Pfam" id="PF04264">
    <property type="entry name" value="YceI"/>
    <property type="match status" value="1"/>
</dbReference>
<evidence type="ECO:0000259" key="2">
    <source>
        <dbReference type="SMART" id="SM00867"/>
    </source>
</evidence>
<feature type="domain" description="Lipid/polyisoprenoid-binding YceI-like" evidence="2">
    <location>
        <begin position="30"/>
        <end position="191"/>
    </location>
</feature>
<dbReference type="InterPro" id="IPR007372">
    <property type="entry name" value="Lipid/polyisoprenoid-bd_YceI"/>
</dbReference>
<accession>A0A1R3XRR3</accession>
<dbReference type="PANTHER" id="PTHR34406:SF1">
    <property type="entry name" value="PROTEIN YCEI"/>
    <property type="match status" value="1"/>
</dbReference>
<organism evidence="3 4">
    <name type="scientific">Pontibacter indicus</name>
    <dbReference type="NCBI Taxonomy" id="1317125"/>
    <lineage>
        <taxon>Bacteria</taxon>
        <taxon>Pseudomonadati</taxon>
        <taxon>Bacteroidota</taxon>
        <taxon>Cytophagia</taxon>
        <taxon>Cytophagales</taxon>
        <taxon>Hymenobacteraceae</taxon>
        <taxon>Pontibacter</taxon>
    </lineage>
</organism>
<dbReference type="STRING" id="1317125.SAMN05444128_3508"/>
<feature type="signal peptide" evidence="1">
    <location>
        <begin position="1"/>
        <end position="27"/>
    </location>
</feature>